<dbReference type="InterPro" id="IPR046342">
    <property type="entry name" value="CBS_dom_sf"/>
</dbReference>
<evidence type="ECO:0000256" key="8">
    <source>
        <dbReference type="ARBA" id="ARBA00023136"/>
    </source>
</evidence>
<dbReference type="PANTHER" id="PTHR43099">
    <property type="entry name" value="UPF0053 PROTEIN YRKA"/>
    <property type="match status" value="1"/>
</dbReference>
<dbReference type="PROSITE" id="PS51846">
    <property type="entry name" value="CNNM"/>
    <property type="match status" value="1"/>
</dbReference>
<dbReference type="EMBL" id="JACSPZ010000003">
    <property type="protein sequence ID" value="MBD8036484.1"/>
    <property type="molecule type" value="Genomic_DNA"/>
</dbReference>
<evidence type="ECO:0000313" key="14">
    <source>
        <dbReference type="EMBL" id="MBD8036484.1"/>
    </source>
</evidence>
<dbReference type="Pfam" id="PF01595">
    <property type="entry name" value="CNNM"/>
    <property type="match status" value="1"/>
</dbReference>
<dbReference type="PANTHER" id="PTHR43099:SF2">
    <property type="entry name" value="UPF0053 PROTEIN YRKA"/>
    <property type="match status" value="1"/>
</dbReference>
<dbReference type="InterPro" id="IPR002550">
    <property type="entry name" value="CNNM"/>
</dbReference>
<feature type="domain" description="CBS" evidence="12">
    <location>
        <begin position="215"/>
        <end position="277"/>
    </location>
</feature>
<proteinExistence type="inferred from homology"/>
<keyword evidence="15" id="KW-1185">Reference proteome</keyword>
<evidence type="ECO:0000259" key="13">
    <source>
        <dbReference type="PROSITE" id="PS51846"/>
    </source>
</evidence>
<name>A0ABR8XX10_9BACL</name>
<accession>A0ABR8XX10</accession>
<feature type="transmembrane region" description="Helical" evidence="11">
    <location>
        <begin position="83"/>
        <end position="109"/>
    </location>
</feature>
<dbReference type="SUPFAM" id="SSF54631">
    <property type="entry name" value="CBS-domain pair"/>
    <property type="match status" value="1"/>
</dbReference>
<dbReference type="InterPro" id="IPR044751">
    <property type="entry name" value="Ion_transp-like_CBS"/>
</dbReference>
<keyword evidence="6 10" id="KW-1133">Transmembrane helix</keyword>
<dbReference type="SUPFAM" id="SSF56176">
    <property type="entry name" value="FAD-binding/transporter-associated domain-like"/>
    <property type="match status" value="1"/>
</dbReference>
<evidence type="ECO:0000313" key="15">
    <source>
        <dbReference type="Proteomes" id="UP000619101"/>
    </source>
</evidence>
<feature type="transmembrane region" description="Helical" evidence="11">
    <location>
        <begin position="53"/>
        <end position="71"/>
    </location>
</feature>
<evidence type="ECO:0000259" key="12">
    <source>
        <dbReference type="PROSITE" id="PS51371"/>
    </source>
</evidence>
<protein>
    <submittedName>
        <fullName evidence="14">HlyC/CorC family transporter</fullName>
    </submittedName>
</protein>
<dbReference type="Gene3D" id="3.30.465.10">
    <property type="match status" value="1"/>
</dbReference>
<dbReference type="InterPro" id="IPR000644">
    <property type="entry name" value="CBS_dom"/>
</dbReference>
<evidence type="ECO:0000256" key="3">
    <source>
        <dbReference type="ARBA" id="ARBA00022475"/>
    </source>
</evidence>
<dbReference type="Gene3D" id="3.10.580.10">
    <property type="entry name" value="CBS-domain"/>
    <property type="match status" value="1"/>
</dbReference>
<keyword evidence="3" id="KW-1003">Cell membrane</keyword>
<comment type="subcellular location">
    <subcellularLocation>
        <location evidence="1">Cell membrane</location>
        <topology evidence="1">Multi-pass membrane protein</topology>
    </subcellularLocation>
</comment>
<organism evidence="14 15">
    <name type="scientific">Solibacillus faecavium</name>
    <dbReference type="NCBI Taxonomy" id="2762221"/>
    <lineage>
        <taxon>Bacteria</taxon>
        <taxon>Bacillati</taxon>
        <taxon>Bacillota</taxon>
        <taxon>Bacilli</taxon>
        <taxon>Bacillales</taxon>
        <taxon>Caryophanaceae</taxon>
        <taxon>Solibacillus</taxon>
    </lineage>
</organism>
<evidence type="ECO:0000256" key="10">
    <source>
        <dbReference type="PROSITE-ProRule" id="PRU01193"/>
    </source>
</evidence>
<comment type="caution">
    <text evidence="14">The sequence shown here is derived from an EMBL/GenBank/DDBJ whole genome shotgun (WGS) entry which is preliminary data.</text>
</comment>
<keyword evidence="8 10" id="KW-0472">Membrane</keyword>
<feature type="domain" description="CNNM transmembrane" evidence="13">
    <location>
        <begin position="1"/>
        <end position="196"/>
    </location>
</feature>
<reference evidence="14 15" key="1">
    <citation type="submission" date="2020-08" db="EMBL/GenBank/DDBJ databases">
        <title>A Genomic Blueprint of the Chicken Gut Microbiome.</title>
        <authorList>
            <person name="Gilroy R."/>
            <person name="Ravi A."/>
            <person name="Getino M."/>
            <person name="Pursley I."/>
            <person name="Horton D.L."/>
            <person name="Alikhan N.-F."/>
            <person name="Baker D."/>
            <person name="Gharbi K."/>
            <person name="Hall N."/>
            <person name="Watson M."/>
            <person name="Adriaenssens E.M."/>
            <person name="Foster-Nyarko E."/>
            <person name="Jarju S."/>
            <person name="Secka A."/>
            <person name="Antonio M."/>
            <person name="Oren A."/>
            <person name="Chaudhuri R."/>
            <person name="La Ragione R.M."/>
            <person name="Hildebrand F."/>
            <person name="Pallen M.J."/>
        </authorList>
    </citation>
    <scope>NUCLEOTIDE SEQUENCE [LARGE SCALE GENOMIC DNA]</scope>
    <source>
        <strain evidence="14 15">A46</strain>
    </source>
</reference>
<feature type="domain" description="CBS" evidence="12">
    <location>
        <begin position="282"/>
        <end position="339"/>
    </location>
</feature>
<evidence type="ECO:0000256" key="4">
    <source>
        <dbReference type="ARBA" id="ARBA00022692"/>
    </source>
</evidence>
<evidence type="ECO:0000256" key="5">
    <source>
        <dbReference type="ARBA" id="ARBA00022737"/>
    </source>
</evidence>
<dbReference type="InterPro" id="IPR051676">
    <property type="entry name" value="UPF0053_domain"/>
</dbReference>
<keyword evidence="7 9" id="KW-0129">CBS domain</keyword>
<evidence type="ECO:0000256" key="2">
    <source>
        <dbReference type="ARBA" id="ARBA00006337"/>
    </source>
</evidence>
<dbReference type="InterPro" id="IPR016169">
    <property type="entry name" value="FAD-bd_PCMH_sub2"/>
</dbReference>
<dbReference type="PROSITE" id="PS51371">
    <property type="entry name" value="CBS"/>
    <property type="match status" value="2"/>
</dbReference>
<evidence type="ECO:0000256" key="1">
    <source>
        <dbReference type="ARBA" id="ARBA00004651"/>
    </source>
</evidence>
<dbReference type="RefSeq" id="WP_191699874.1">
    <property type="nucleotide sequence ID" value="NZ_JACSPZ010000003.1"/>
</dbReference>
<dbReference type="Pfam" id="PF03471">
    <property type="entry name" value="CorC_HlyC"/>
    <property type="match status" value="1"/>
</dbReference>
<dbReference type="InterPro" id="IPR005170">
    <property type="entry name" value="Transptr-assoc_dom"/>
</dbReference>
<evidence type="ECO:0000256" key="11">
    <source>
        <dbReference type="SAM" id="Phobius"/>
    </source>
</evidence>
<keyword evidence="4 10" id="KW-0812">Transmembrane</keyword>
<keyword evidence="5" id="KW-0677">Repeat</keyword>
<feature type="transmembrane region" description="Helical" evidence="11">
    <location>
        <begin position="129"/>
        <end position="148"/>
    </location>
</feature>
<evidence type="ECO:0000256" key="6">
    <source>
        <dbReference type="ARBA" id="ARBA00022989"/>
    </source>
</evidence>
<evidence type="ECO:0000256" key="7">
    <source>
        <dbReference type="ARBA" id="ARBA00023122"/>
    </source>
</evidence>
<evidence type="ECO:0000256" key="9">
    <source>
        <dbReference type="PROSITE-ProRule" id="PRU00703"/>
    </source>
</evidence>
<dbReference type="InterPro" id="IPR036318">
    <property type="entry name" value="FAD-bd_PCMH-like_sf"/>
</dbReference>
<dbReference type="Pfam" id="PF00571">
    <property type="entry name" value="CBS"/>
    <property type="match status" value="2"/>
</dbReference>
<sequence length="435" mass="48960">MIAFAILIAATAFFVATEFAIVKVRTTRIDQLVAEGNKPAIRAKKVISNLDEYLSACQLGITITALGLGWLGEPTFEILLHPLFEFFGLSGSITSVLSFIVAFSLVTFLHVVVGELAPKTLAIQKAEAVTLKLSGLIILFHNIMYPFIRTLNGSARALTGLFGLKMISESEEAHSEEELRMILSDSFKGGEINHSEYEYVNSIFEFSDRIAKEIMVPRTEIISIEKGQTIREVFEVMGIEQYTRYPITDGDKDHVIGLVNMKHLLTAYIKDPANGDKLVEEYMQPVIRVIETIPISDLLLKIQNERIHLAILMDEYGGTSGLVTIEDIIEEIIGDIQDEFDEDEIPEIQEIAKDHYIFDAKMLLQDMNDILGTTIEDEDIDTIGGWFMTQRFDMQVGDTIEEQGYQFKVTELDGHHILYLEVTKLPEIEAIDEEV</sequence>
<gene>
    <name evidence="14" type="ORF">H9635_07000</name>
</gene>
<dbReference type="SMART" id="SM00116">
    <property type="entry name" value="CBS"/>
    <property type="match status" value="2"/>
</dbReference>
<dbReference type="SMART" id="SM01091">
    <property type="entry name" value="CorC_HlyC"/>
    <property type="match status" value="1"/>
</dbReference>
<dbReference type="Proteomes" id="UP000619101">
    <property type="component" value="Unassembled WGS sequence"/>
</dbReference>
<dbReference type="CDD" id="cd04590">
    <property type="entry name" value="CBS_pair_CorC_HlyC_assoc"/>
    <property type="match status" value="1"/>
</dbReference>
<comment type="similarity">
    <text evidence="2">Belongs to the UPF0053 family.</text>
</comment>